<feature type="domain" description="Retrotransposon gag" evidence="2">
    <location>
        <begin position="18"/>
        <end position="71"/>
    </location>
</feature>
<dbReference type="EMBL" id="JAVXUP010000013">
    <property type="protein sequence ID" value="KAK3042981.1"/>
    <property type="molecule type" value="Genomic_DNA"/>
</dbReference>
<feature type="region of interest" description="Disordered" evidence="1">
    <location>
        <begin position="119"/>
        <end position="138"/>
    </location>
</feature>
<evidence type="ECO:0000313" key="3">
    <source>
        <dbReference type="EMBL" id="KAK3042981.1"/>
    </source>
</evidence>
<dbReference type="Pfam" id="PF03732">
    <property type="entry name" value="Retrotrans_gag"/>
    <property type="match status" value="1"/>
</dbReference>
<dbReference type="InterPro" id="IPR005162">
    <property type="entry name" value="Retrotrans_gag_dom"/>
</dbReference>
<evidence type="ECO:0000256" key="1">
    <source>
        <dbReference type="SAM" id="MobiDB-lite"/>
    </source>
</evidence>
<proteinExistence type="predicted"/>
<protein>
    <recommendedName>
        <fullName evidence="2">Retrotransposon gag domain-containing protein</fullName>
    </recommendedName>
</protein>
<evidence type="ECO:0000259" key="2">
    <source>
        <dbReference type="Pfam" id="PF03732"/>
    </source>
</evidence>
<sequence length="221" mass="24544">MRLTSDGKRTLTTEKEQALTWDHFPKIFLDKYFPRNIKDYMLEEFLKLEQGEDKTIKDYKARFSRLSSGVGVETVQLMCIFVVFGCMSGEKGGSHGAVYKRRHITSTVLGTITPLRSRDARGHHYHNSDPKDDDEKKSHGLPTFIYESVSSAATQRLPLKKSHGIGETGVVNHAVVASEDYASTVTPTVRDATLGIWATDEHCIAHVFLAITGNRDGVGSG</sequence>
<dbReference type="Proteomes" id="UP001188597">
    <property type="component" value="Unassembled WGS sequence"/>
</dbReference>
<gene>
    <name evidence="3" type="ORF">RJ639_000958</name>
</gene>
<evidence type="ECO:0000313" key="4">
    <source>
        <dbReference type="Proteomes" id="UP001188597"/>
    </source>
</evidence>
<organism evidence="3 4">
    <name type="scientific">Escallonia herrerae</name>
    <dbReference type="NCBI Taxonomy" id="1293975"/>
    <lineage>
        <taxon>Eukaryota</taxon>
        <taxon>Viridiplantae</taxon>
        <taxon>Streptophyta</taxon>
        <taxon>Embryophyta</taxon>
        <taxon>Tracheophyta</taxon>
        <taxon>Spermatophyta</taxon>
        <taxon>Magnoliopsida</taxon>
        <taxon>eudicotyledons</taxon>
        <taxon>Gunneridae</taxon>
        <taxon>Pentapetalae</taxon>
        <taxon>asterids</taxon>
        <taxon>campanulids</taxon>
        <taxon>Escalloniales</taxon>
        <taxon>Escalloniaceae</taxon>
        <taxon>Escallonia</taxon>
    </lineage>
</organism>
<keyword evidence="4" id="KW-1185">Reference proteome</keyword>
<accession>A0AA88XA90</accession>
<comment type="caution">
    <text evidence="3">The sequence shown here is derived from an EMBL/GenBank/DDBJ whole genome shotgun (WGS) entry which is preliminary data.</text>
</comment>
<reference evidence="3" key="1">
    <citation type="submission" date="2022-12" db="EMBL/GenBank/DDBJ databases">
        <title>Draft genome assemblies for two species of Escallonia (Escalloniales).</title>
        <authorList>
            <person name="Chanderbali A."/>
            <person name="Dervinis C."/>
            <person name="Anghel I."/>
            <person name="Soltis D."/>
            <person name="Soltis P."/>
            <person name="Zapata F."/>
        </authorList>
    </citation>
    <scope>NUCLEOTIDE SEQUENCE</scope>
    <source>
        <strain evidence="3">UCBG64.0493</strain>
        <tissue evidence="3">Leaf</tissue>
    </source>
</reference>
<name>A0AA88XA90_9ASTE</name>
<dbReference type="AlphaFoldDB" id="A0AA88XA90"/>